<proteinExistence type="predicted"/>
<dbReference type="Gene3D" id="3.30.200.20">
    <property type="entry name" value="Phosphorylase Kinase, domain 1"/>
    <property type="match status" value="1"/>
</dbReference>
<dbReference type="GO" id="GO:0000922">
    <property type="term" value="C:spindle pole"/>
    <property type="evidence" value="ECO:0007669"/>
    <property type="project" value="TreeGrafter"/>
</dbReference>
<comment type="caution">
    <text evidence="8">The sequence shown here is derived from an EMBL/GenBank/DDBJ whole genome shotgun (WGS) entry which is preliminary data.</text>
</comment>
<keyword evidence="2" id="KW-0808">Transferase</keyword>
<dbReference type="PROSITE" id="PS50011">
    <property type="entry name" value="PROTEIN_KINASE_DOM"/>
    <property type="match status" value="1"/>
</dbReference>
<feature type="non-terminal residue" evidence="8">
    <location>
        <position position="65"/>
    </location>
</feature>
<name>A0A8S2Y4D6_9BILA</name>
<evidence type="ECO:0000256" key="2">
    <source>
        <dbReference type="ARBA" id="ARBA00022679"/>
    </source>
</evidence>
<evidence type="ECO:0000256" key="4">
    <source>
        <dbReference type="ARBA" id="ARBA00022777"/>
    </source>
</evidence>
<dbReference type="PANTHER" id="PTHR24345">
    <property type="entry name" value="SERINE/THREONINE-PROTEIN KINASE PLK"/>
    <property type="match status" value="1"/>
</dbReference>
<keyword evidence="4" id="KW-0418">Kinase</keyword>
<protein>
    <recommendedName>
        <fullName evidence="6">Protein kinase domain-containing protein</fullName>
    </recommendedName>
</protein>
<dbReference type="SUPFAM" id="SSF56112">
    <property type="entry name" value="Protein kinase-like (PK-like)"/>
    <property type="match status" value="1"/>
</dbReference>
<evidence type="ECO:0000313" key="9">
    <source>
        <dbReference type="Proteomes" id="UP000682733"/>
    </source>
</evidence>
<dbReference type="GO" id="GO:0005737">
    <property type="term" value="C:cytoplasm"/>
    <property type="evidence" value="ECO:0007669"/>
    <property type="project" value="TreeGrafter"/>
</dbReference>
<evidence type="ECO:0000256" key="5">
    <source>
        <dbReference type="ARBA" id="ARBA00022840"/>
    </source>
</evidence>
<evidence type="ECO:0000313" key="8">
    <source>
        <dbReference type="EMBL" id="CAF4538436.1"/>
    </source>
</evidence>
<evidence type="ECO:0000256" key="3">
    <source>
        <dbReference type="ARBA" id="ARBA00022741"/>
    </source>
</evidence>
<gene>
    <name evidence="7" type="ORF">OVA965_LOCUS45611</name>
    <name evidence="8" type="ORF">TMI583_LOCUS49272</name>
</gene>
<dbReference type="FunFam" id="3.30.200.20:FF:000042">
    <property type="entry name" value="Aurora kinase A"/>
    <property type="match status" value="1"/>
</dbReference>
<sequence length="65" mass="7580">DLASGQAFAGKVVPKSMLVKPHQREKMTQEVTIHQSLSHKHIVQFIAYFEDENNVYIILELCRRR</sequence>
<dbReference type="Pfam" id="PF00069">
    <property type="entry name" value="Pkinase"/>
    <property type="match status" value="1"/>
</dbReference>
<dbReference type="PANTHER" id="PTHR24345:SF93">
    <property type="entry name" value="SERINE_THREONINE-PROTEIN KINASE PLK1"/>
    <property type="match status" value="1"/>
</dbReference>
<dbReference type="InterPro" id="IPR011009">
    <property type="entry name" value="Kinase-like_dom_sf"/>
</dbReference>
<organism evidence="8 9">
    <name type="scientific">Didymodactylos carnosus</name>
    <dbReference type="NCBI Taxonomy" id="1234261"/>
    <lineage>
        <taxon>Eukaryota</taxon>
        <taxon>Metazoa</taxon>
        <taxon>Spiralia</taxon>
        <taxon>Gnathifera</taxon>
        <taxon>Rotifera</taxon>
        <taxon>Eurotatoria</taxon>
        <taxon>Bdelloidea</taxon>
        <taxon>Philodinida</taxon>
        <taxon>Philodinidae</taxon>
        <taxon>Didymodactylos</taxon>
    </lineage>
</organism>
<dbReference type="EMBL" id="CAJOBA010106274">
    <property type="protein sequence ID" value="CAF4538436.1"/>
    <property type="molecule type" value="Genomic_DNA"/>
</dbReference>
<dbReference type="GO" id="GO:0005813">
    <property type="term" value="C:centrosome"/>
    <property type="evidence" value="ECO:0007669"/>
    <property type="project" value="TreeGrafter"/>
</dbReference>
<evidence type="ECO:0000313" key="7">
    <source>
        <dbReference type="EMBL" id="CAF1668650.1"/>
    </source>
</evidence>
<accession>A0A8S2Y4D6</accession>
<keyword evidence="5" id="KW-0067">ATP-binding</keyword>
<dbReference type="EMBL" id="CAJNOK010073420">
    <property type="protein sequence ID" value="CAF1668650.1"/>
    <property type="molecule type" value="Genomic_DNA"/>
</dbReference>
<keyword evidence="3" id="KW-0547">Nucleotide-binding</keyword>
<evidence type="ECO:0000256" key="1">
    <source>
        <dbReference type="ARBA" id="ARBA00022527"/>
    </source>
</evidence>
<evidence type="ECO:0000259" key="6">
    <source>
        <dbReference type="PROSITE" id="PS50011"/>
    </source>
</evidence>
<dbReference type="Proteomes" id="UP000677228">
    <property type="component" value="Unassembled WGS sequence"/>
</dbReference>
<dbReference type="GO" id="GO:0007052">
    <property type="term" value="P:mitotic spindle organization"/>
    <property type="evidence" value="ECO:0007669"/>
    <property type="project" value="TreeGrafter"/>
</dbReference>
<dbReference type="InterPro" id="IPR000719">
    <property type="entry name" value="Prot_kinase_dom"/>
</dbReference>
<dbReference type="AlphaFoldDB" id="A0A8S2Y4D6"/>
<dbReference type="Proteomes" id="UP000682733">
    <property type="component" value="Unassembled WGS sequence"/>
</dbReference>
<keyword evidence="1" id="KW-0723">Serine/threonine-protein kinase</keyword>
<reference evidence="8" key="1">
    <citation type="submission" date="2021-02" db="EMBL/GenBank/DDBJ databases">
        <authorList>
            <person name="Nowell W R."/>
        </authorList>
    </citation>
    <scope>NUCLEOTIDE SEQUENCE</scope>
</reference>
<dbReference type="GO" id="GO:0005524">
    <property type="term" value="F:ATP binding"/>
    <property type="evidence" value="ECO:0007669"/>
    <property type="project" value="UniProtKB-KW"/>
</dbReference>
<dbReference type="GO" id="GO:0005634">
    <property type="term" value="C:nucleus"/>
    <property type="evidence" value="ECO:0007669"/>
    <property type="project" value="TreeGrafter"/>
</dbReference>
<feature type="non-terminal residue" evidence="8">
    <location>
        <position position="1"/>
    </location>
</feature>
<dbReference type="GO" id="GO:0004674">
    <property type="term" value="F:protein serine/threonine kinase activity"/>
    <property type="evidence" value="ECO:0007669"/>
    <property type="project" value="UniProtKB-KW"/>
</dbReference>
<feature type="domain" description="Protein kinase" evidence="6">
    <location>
        <begin position="1"/>
        <end position="65"/>
    </location>
</feature>
<dbReference type="GO" id="GO:0000776">
    <property type="term" value="C:kinetochore"/>
    <property type="evidence" value="ECO:0007669"/>
    <property type="project" value="TreeGrafter"/>
</dbReference>